<dbReference type="InterPro" id="IPR004148">
    <property type="entry name" value="BAR_dom"/>
</dbReference>
<feature type="compositionally biased region" description="Low complexity" evidence="10">
    <location>
        <begin position="1015"/>
        <end position="1037"/>
    </location>
</feature>
<dbReference type="InterPro" id="IPR013979">
    <property type="entry name" value="TIF_beta_prop-like"/>
</dbReference>
<keyword evidence="9" id="KW-0862">Zinc</keyword>
<dbReference type="FunFam" id="1.10.220.150:FF:000017">
    <property type="entry name" value="ARF GTPase activator (Csx2), putative"/>
    <property type="match status" value="1"/>
</dbReference>
<dbReference type="SUPFAM" id="SSF57863">
    <property type="entry name" value="ArfGap/RecO-like zinc finger"/>
    <property type="match status" value="1"/>
</dbReference>
<dbReference type="PANTHER" id="PTHR14068">
    <property type="entry name" value="EUKARYOTIC TRANSLATION INITIATION FACTOR 3 EIF3 -RELATED"/>
    <property type="match status" value="1"/>
</dbReference>
<dbReference type="InterPro" id="IPR011993">
    <property type="entry name" value="PH-like_dom_sf"/>
</dbReference>
<dbReference type="Gene3D" id="2.30.29.30">
    <property type="entry name" value="Pleckstrin-homology domain (PH domain)/Phosphotyrosine-binding domain (PTB)"/>
    <property type="match status" value="1"/>
</dbReference>
<dbReference type="GO" id="GO:0008270">
    <property type="term" value="F:zinc ion binding"/>
    <property type="evidence" value="ECO:0007669"/>
    <property type="project" value="UniProtKB-KW"/>
</dbReference>
<dbReference type="GO" id="GO:0005096">
    <property type="term" value="F:GTPase activator activity"/>
    <property type="evidence" value="ECO:0007669"/>
    <property type="project" value="InterPro"/>
</dbReference>
<dbReference type="Gene3D" id="1.10.220.150">
    <property type="entry name" value="Arf GTPase activating protein"/>
    <property type="match status" value="1"/>
</dbReference>
<evidence type="ECO:0000256" key="7">
    <source>
        <dbReference type="ARBA" id="ARBA00022917"/>
    </source>
</evidence>
<dbReference type="Proteomes" id="UP001280581">
    <property type="component" value="Unassembled WGS sequence"/>
</dbReference>
<comment type="subcellular location">
    <subcellularLocation>
        <location evidence="1 8">Cytoplasm</location>
    </subcellularLocation>
</comment>
<dbReference type="EMBL" id="WVTA01000021">
    <property type="protein sequence ID" value="KAK3197385.1"/>
    <property type="molecule type" value="Genomic_DNA"/>
</dbReference>
<keyword evidence="6 8" id="KW-0694">RNA-binding</keyword>
<evidence type="ECO:0000259" key="12">
    <source>
        <dbReference type="PROSITE" id="PS50102"/>
    </source>
</evidence>
<feature type="region of interest" description="Disordered" evidence="10">
    <location>
        <begin position="536"/>
        <end position="605"/>
    </location>
</feature>
<sequence>MGAINSRPDESALFLRDQTRFSVAALSIANGRGRTLLNISPNAFPASRYSAKRELGDDSVVDYVSDPESSTTGGPPSFLLRLSNDDELTFNFTFIIRQTPAAQTPYNVNSTAAIAGSPSSIDTAIHGLTFVFGSNTRELDNLVTREFHANPNLHKDPHVELIGDYTTGGTSSVQFQWSWKWRPPKQSEDRGGGWRTSCCFVEYDQRAHKLESLANFTFWVHNTRPIQSPKSPSPRMELAVPPRLRVPSAQSIESRVSDSENDRDPLDVPPKSPVFEPIPEYGLGLVPSQATTLTNSTVRIDVSCSRPGEDLSQTDDGPLFRATMKSLEQKTGNMRTKWKKVLKRAESALEAQVACNNAMADLMDALREASTSNANAVKPAIDHYFDKIAKEILVYERMNSSNIQKLIIEPIYKLYNIDIKQAETKRKDFEEESKEYYGYLSRYLGQRSDSMKEKKRAETDSKYQSKRRNFELKRFDYSSFMQDLHGGRKDQEVLSHLTRYADTQARNYLETAKKIETMIPQLEALSVEVKEADKEFQLQRTEREEKRRTLEKSKKQYEEPPTSQPLPTTPSGGSIGRPGAASDTSIPGRKSSIAPVIPGTVNPTQAASSVSIPSIASPQSPEISHVALAGSPQPNRFKGIRDLEDKDHSISGGFEIATGAHRKEGLLWALSRPGSHVDPKGLNKTAWHKFWVVLDQGKLSEYTNWKQSLELHMDPIDLRMASVREARNQERRFCFEVITPHFTRVYQATNEDDMKSWIAAVNNALQSAVENAGKQDRLSTDSLPGQTRRDIASVLTGKSPSLSSHRNNYSSKTPARHATVGDRPGYRREEPIGDDGKLLQQVRDADASNKICADCASESKVDWVSINLGIVICIECSGIHRSLGTHISKVRSLTLDTHSFTPDIVDILLKIGNSNSNAVWEARLLGSLKPAPTSTREQRLHFITSKYSDRAFVAPISPNLSHYSTPDETLLASIKKNDIQNVLYALALKADPNSKDRSRGTHAVFLALAAADPASPSASASPASSPLPSARPSTPRAPNRKSFPVAELLLQNGADLPTQPAPIPLSSSARLYLEHKADQRAGRRPMPITGTQSNTSGDILTALPSIVAGNGSTPGERAKDRDARLQKRVSASGSCGTQMENRSIKLGPALSTPRHTNKMATAYDNLPIEDEEFDESQVDFTDLEDQYQVRLDEGLDAFVVIDGLPVVPEDSKAKLVKFVLRKLNSVGKVKEDGVHMPVGDDGKTEGYAFVEYTAPSEAIAAVKQLHLTPLDKKHTMQVNKLTDIDRYGKEGRIDDEYHEPQIEPFQEKEHLRSWLGDAEGRDQMVMFRSEKVGVFWNNKEDGPEPVVDRENWTESFVQWSPLGTYLISMHAQGVQLWGGKAWSRQKRFAHPGVNLVDFSPNERYVTTWSHRPLQVDENHPVPSLSLEDDGKNYVIWDIATGKPLRSFATLDMPTATDEEGNPVKKKMQWPTFKWSSDDKYVARMTPGQSISVYELPRMNLLEKQSIKIEGVVDFEWAPATPKREGIRTYEQLFCYWTPELGSNPAKVGLMSVPSKEIVRTRNLFNVSDAKLHWQSEAAYVCVKVDRHSKSKKSLATNLEIFRVKEKGVPVEVVDSLKDTVINFAWEPKGNRFVLITAGEIPVGAAVPPKTAVHFFAPEKLKGGAPGNFRHVQTVDKKNSNAIYWSPKGRFVVVATLQSQQSQDLDFWDLSFDQPKDEAQKGDKELNANLKHMASAEHYGITDVEWDPSGRYVATVASAFRHHMENGYHMYDFKGTLLREEHIDRFKQLIWRPRPATLLSKEEQAEIRKNLRNYSKVFDEQDQAKKNTANKAVIEERQRLLTEWLEFRKSMRQMLEEEDAVIELNDGKVLREEDGKVEEIEEIVEEIIDETEEVVQ</sequence>
<dbReference type="GO" id="GO:0005852">
    <property type="term" value="C:eukaryotic translation initiation factor 3 complex"/>
    <property type="evidence" value="ECO:0007669"/>
    <property type="project" value="UniProtKB-UniRule"/>
</dbReference>
<evidence type="ECO:0000256" key="4">
    <source>
        <dbReference type="ARBA" id="ARBA00022574"/>
    </source>
</evidence>
<dbReference type="SUPFAM" id="SSF82171">
    <property type="entry name" value="DPP6 N-terminal domain-like"/>
    <property type="match status" value="1"/>
</dbReference>
<dbReference type="GO" id="GO:0001732">
    <property type="term" value="P:formation of cytoplasmic translation initiation complex"/>
    <property type="evidence" value="ECO:0007669"/>
    <property type="project" value="UniProtKB-UniRule"/>
</dbReference>
<dbReference type="FunFam" id="2.130.10.10:FF:000419">
    <property type="entry name" value="Eukaryotic translation initiation factor 3 subunit B"/>
    <property type="match status" value="1"/>
</dbReference>
<accession>A0AAN6RDX8</accession>
<dbReference type="SMART" id="SM00233">
    <property type="entry name" value="PH"/>
    <property type="match status" value="1"/>
</dbReference>
<dbReference type="SMART" id="SM00105">
    <property type="entry name" value="ArfGap"/>
    <property type="match status" value="1"/>
</dbReference>
<dbReference type="GO" id="GO:0033290">
    <property type="term" value="C:eukaryotic 48S preinitiation complex"/>
    <property type="evidence" value="ECO:0007669"/>
    <property type="project" value="UniProtKB-UniRule"/>
</dbReference>
<keyword evidence="9" id="KW-0479">Metal-binding</keyword>
<dbReference type="InterPro" id="IPR037278">
    <property type="entry name" value="ARFGAP/RecO"/>
</dbReference>
<dbReference type="InterPro" id="IPR001164">
    <property type="entry name" value="ArfGAP_dom"/>
</dbReference>
<dbReference type="Gene3D" id="1.20.1270.60">
    <property type="entry name" value="Arfaptin homology (AH) domain/BAR domain"/>
    <property type="match status" value="1"/>
</dbReference>
<dbReference type="InterPro" id="IPR038508">
    <property type="entry name" value="ArfGAP_dom_sf"/>
</dbReference>
<evidence type="ECO:0000256" key="9">
    <source>
        <dbReference type="PROSITE-ProRule" id="PRU00288"/>
    </source>
</evidence>
<evidence type="ECO:0000256" key="10">
    <source>
        <dbReference type="SAM" id="MobiDB-lite"/>
    </source>
</evidence>
<evidence type="ECO:0000256" key="5">
    <source>
        <dbReference type="ARBA" id="ARBA00022737"/>
    </source>
</evidence>
<dbReference type="Gene3D" id="2.130.10.10">
    <property type="entry name" value="YVTN repeat-like/Quinoprotein amine dehydrogenase"/>
    <property type="match status" value="1"/>
</dbReference>
<dbReference type="PROSITE" id="PS50102">
    <property type="entry name" value="RRM"/>
    <property type="match status" value="1"/>
</dbReference>
<evidence type="ECO:0000259" key="11">
    <source>
        <dbReference type="PROSITE" id="PS50003"/>
    </source>
</evidence>
<dbReference type="Gene3D" id="3.30.70.330">
    <property type="match status" value="1"/>
</dbReference>
<dbReference type="Pfam" id="PF16746">
    <property type="entry name" value="BAR_3"/>
    <property type="match status" value="1"/>
</dbReference>
<reference evidence="14 15" key="1">
    <citation type="submission" date="2021-02" db="EMBL/GenBank/DDBJ databases">
        <title>Genome assembly of Pseudopithomyces chartarum.</title>
        <authorList>
            <person name="Jauregui R."/>
            <person name="Singh J."/>
            <person name="Voisey C."/>
        </authorList>
    </citation>
    <scope>NUCLEOTIDE SEQUENCE [LARGE SCALE GENOMIC DNA]</scope>
    <source>
        <strain evidence="14 15">AGR01</strain>
    </source>
</reference>
<dbReference type="HAMAP" id="MF_03001">
    <property type="entry name" value="eIF3b"/>
    <property type="match status" value="1"/>
</dbReference>
<feature type="domain" description="Arf-GAP" evidence="13">
    <location>
        <begin position="836"/>
        <end position="960"/>
    </location>
</feature>
<dbReference type="InterPro" id="IPR027267">
    <property type="entry name" value="AH/BAR_dom_sf"/>
</dbReference>
<evidence type="ECO:0000256" key="1">
    <source>
        <dbReference type="ARBA" id="ARBA00004496"/>
    </source>
</evidence>
<dbReference type="InterPro" id="IPR000504">
    <property type="entry name" value="RRM_dom"/>
</dbReference>
<dbReference type="PROSITE" id="PS50003">
    <property type="entry name" value="PH_DOMAIN"/>
    <property type="match status" value="1"/>
</dbReference>
<name>A0AAN6RDX8_9PLEO</name>
<feature type="region of interest" description="Disordered" evidence="10">
    <location>
        <begin position="225"/>
        <end position="268"/>
    </location>
</feature>
<dbReference type="SUPFAM" id="SSF103657">
    <property type="entry name" value="BAR/IMD domain-like"/>
    <property type="match status" value="1"/>
</dbReference>
<keyword evidence="9" id="KW-0863">Zinc-finger</keyword>
<dbReference type="Pfam" id="PF08662">
    <property type="entry name" value="eIF2A"/>
    <property type="match status" value="1"/>
</dbReference>
<evidence type="ECO:0000256" key="8">
    <source>
        <dbReference type="HAMAP-Rule" id="MF_03001"/>
    </source>
</evidence>
<dbReference type="GO" id="GO:0003723">
    <property type="term" value="F:RNA binding"/>
    <property type="evidence" value="ECO:0007669"/>
    <property type="project" value="UniProtKB-UniRule"/>
</dbReference>
<dbReference type="FunFam" id="3.30.70.330:FF:000235">
    <property type="entry name" value="Eukaryotic translation initiation factor 3 subunit B"/>
    <property type="match status" value="1"/>
</dbReference>
<dbReference type="PROSITE" id="PS50115">
    <property type="entry name" value="ARFGAP"/>
    <property type="match status" value="1"/>
</dbReference>
<evidence type="ECO:0000259" key="13">
    <source>
        <dbReference type="PROSITE" id="PS50115"/>
    </source>
</evidence>
<keyword evidence="7 8" id="KW-0648">Protein biosynthesis</keyword>
<evidence type="ECO:0000256" key="6">
    <source>
        <dbReference type="ARBA" id="ARBA00022884"/>
    </source>
</evidence>
<dbReference type="SUPFAM" id="SSF54928">
    <property type="entry name" value="RNA-binding domain, RBD"/>
    <property type="match status" value="1"/>
</dbReference>
<dbReference type="GO" id="GO:0016282">
    <property type="term" value="C:eukaryotic 43S preinitiation complex"/>
    <property type="evidence" value="ECO:0007669"/>
    <property type="project" value="UniProtKB-UniRule"/>
</dbReference>
<feature type="domain" description="RRM" evidence="12">
    <location>
        <begin position="1197"/>
        <end position="1283"/>
    </location>
</feature>
<dbReference type="CDD" id="cd12278">
    <property type="entry name" value="RRM_eIF3B"/>
    <property type="match status" value="1"/>
</dbReference>
<dbReference type="InterPro" id="IPR035979">
    <property type="entry name" value="RBD_domain_sf"/>
</dbReference>
<dbReference type="InterPro" id="IPR034363">
    <property type="entry name" value="eIF3B_RRM"/>
</dbReference>
<dbReference type="GO" id="GO:0003743">
    <property type="term" value="F:translation initiation factor activity"/>
    <property type="evidence" value="ECO:0007669"/>
    <property type="project" value="UniProtKB-UniRule"/>
</dbReference>
<comment type="similarity">
    <text evidence="8">Belongs to the eIF-3 subunit B family.</text>
</comment>
<evidence type="ECO:0000256" key="2">
    <source>
        <dbReference type="ARBA" id="ARBA00022490"/>
    </source>
</evidence>
<proteinExistence type="inferred from homology"/>
<dbReference type="SUPFAM" id="SSF50729">
    <property type="entry name" value="PH domain-like"/>
    <property type="match status" value="1"/>
</dbReference>
<dbReference type="FunFam" id="1.20.1270.60:FF:000051">
    <property type="entry name" value="ARF GTPase activator (Csx2)"/>
    <property type="match status" value="1"/>
</dbReference>
<dbReference type="InterPro" id="IPR011400">
    <property type="entry name" value="EIF3B"/>
</dbReference>
<feature type="region of interest" description="Disordered" evidence="10">
    <location>
        <begin position="1015"/>
        <end position="1040"/>
    </location>
</feature>
<comment type="subunit">
    <text evidence="8">Component of the eukaryotic translation initiation factor 3 (eIF-3) complex.</text>
</comment>
<comment type="function">
    <text evidence="8">RNA-binding component of the eukaryotic translation initiation factor 3 (eIF-3) complex, which is involved in protein synthesis of a specialized repertoire of mRNAs and, together with other initiation factors, stimulates binding of mRNA and methionyl-tRNAi to the 40S ribosome. The eIF-3 complex specifically targets and initiates translation of a subset of mRNAs involved in cell proliferation.</text>
</comment>
<feature type="compositionally biased region" description="Basic and acidic residues" evidence="10">
    <location>
        <begin position="255"/>
        <end position="266"/>
    </location>
</feature>
<dbReference type="Pfam" id="PF01412">
    <property type="entry name" value="ArfGap"/>
    <property type="match status" value="1"/>
</dbReference>
<keyword evidence="3 8" id="KW-0396">Initiation factor</keyword>
<evidence type="ECO:0000313" key="14">
    <source>
        <dbReference type="EMBL" id="KAK3197385.1"/>
    </source>
</evidence>
<organism evidence="14 15">
    <name type="scientific">Pseudopithomyces chartarum</name>
    <dbReference type="NCBI Taxonomy" id="1892770"/>
    <lineage>
        <taxon>Eukaryota</taxon>
        <taxon>Fungi</taxon>
        <taxon>Dikarya</taxon>
        <taxon>Ascomycota</taxon>
        <taxon>Pezizomycotina</taxon>
        <taxon>Dothideomycetes</taxon>
        <taxon>Pleosporomycetidae</taxon>
        <taxon>Pleosporales</taxon>
        <taxon>Massarineae</taxon>
        <taxon>Didymosphaeriaceae</taxon>
        <taxon>Pseudopithomyces</taxon>
    </lineage>
</organism>
<dbReference type="InterPro" id="IPR001849">
    <property type="entry name" value="PH_domain"/>
</dbReference>
<dbReference type="CDD" id="cd08204">
    <property type="entry name" value="ArfGap"/>
    <property type="match status" value="1"/>
</dbReference>
<protein>
    <recommendedName>
        <fullName evidence="8">Eukaryotic translation initiation factor 3 subunit B</fullName>
        <shortName evidence="8">eIF3b</shortName>
    </recommendedName>
    <alternativeName>
        <fullName evidence="8">Eukaryotic translation initiation factor 3 90 kDa subunit homolog</fullName>
        <shortName evidence="8">eIF3 p90</shortName>
    </alternativeName>
    <alternativeName>
        <fullName evidence="8">Translation initiation factor eIF3, p90 subunit homolog</fullName>
    </alternativeName>
</protein>
<feature type="compositionally biased region" description="Polar residues" evidence="10">
    <location>
        <begin position="797"/>
        <end position="813"/>
    </location>
</feature>
<evidence type="ECO:0000313" key="15">
    <source>
        <dbReference type="Proteomes" id="UP001280581"/>
    </source>
</evidence>
<feature type="compositionally biased region" description="Basic and acidic residues" evidence="10">
    <location>
        <begin position="536"/>
        <end position="558"/>
    </location>
</feature>
<dbReference type="GO" id="GO:0031369">
    <property type="term" value="F:translation initiation factor binding"/>
    <property type="evidence" value="ECO:0007669"/>
    <property type="project" value="InterPro"/>
</dbReference>
<dbReference type="FunFam" id="2.30.29.30:FF:000252">
    <property type="entry name" value="ARF GTPase activator (Csx2)"/>
    <property type="match status" value="1"/>
</dbReference>
<feature type="domain" description="PH" evidence="11">
    <location>
        <begin position="660"/>
        <end position="766"/>
    </location>
</feature>
<feature type="region of interest" description="Disordered" evidence="10">
    <location>
        <begin position="797"/>
        <end position="836"/>
    </location>
</feature>
<keyword evidence="4" id="KW-0853">WD repeat</keyword>
<feature type="compositionally biased region" description="Basic and acidic residues" evidence="10">
    <location>
        <begin position="824"/>
        <end position="836"/>
    </location>
</feature>
<evidence type="ECO:0000256" key="3">
    <source>
        <dbReference type="ARBA" id="ARBA00022540"/>
    </source>
</evidence>
<gene>
    <name evidence="8" type="primary">PRT1</name>
    <name evidence="14" type="ORF">GRF29_1536g1562480</name>
</gene>
<dbReference type="Pfam" id="PF00169">
    <property type="entry name" value="PH"/>
    <property type="match status" value="1"/>
</dbReference>
<keyword evidence="15" id="KW-1185">Reference proteome</keyword>
<dbReference type="InterPro" id="IPR012677">
    <property type="entry name" value="Nucleotide-bd_a/b_plait_sf"/>
</dbReference>
<dbReference type="InterPro" id="IPR015943">
    <property type="entry name" value="WD40/YVTN_repeat-like_dom_sf"/>
</dbReference>
<comment type="caution">
    <text evidence="14">The sequence shown here is derived from an EMBL/GenBank/DDBJ whole genome shotgun (WGS) entry which is preliminary data.</text>
</comment>
<dbReference type="CDD" id="cd07608">
    <property type="entry name" value="BAR_ArfGAP_fungi"/>
    <property type="match status" value="1"/>
</dbReference>
<keyword evidence="5" id="KW-0677">Repeat</keyword>
<dbReference type="PANTHER" id="PTHR14068:SF0">
    <property type="entry name" value="EUKARYOTIC TRANSLATION INITIATION FACTOR 3 SUBUNIT B"/>
    <property type="match status" value="1"/>
</dbReference>
<keyword evidence="2 8" id="KW-0963">Cytoplasm</keyword>